<reference evidence="1 2" key="1">
    <citation type="submission" date="2022-04" db="EMBL/GenBank/DDBJ databases">
        <title>Complete genome of Methanothermobacter tenebrarum strain RMAS.</title>
        <authorList>
            <person name="Nakamura K."/>
            <person name="Oshima K."/>
            <person name="Hattori M."/>
            <person name="Kamagata Y."/>
            <person name="Takamizawa K."/>
        </authorList>
    </citation>
    <scope>NUCLEOTIDE SEQUENCE [LARGE SCALE GENOMIC DNA]</scope>
    <source>
        <strain evidence="1 2">RMAS</strain>
    </source>
</reference>
<organism evidence="1 2">
    <name type="scientific">Methanothermobacter tenebrarum</name>
    <dbReference type="NCBI Taxonomy" id="680118"/>
    <lineage>
        <taxon>Archaea</taxon>
        <taxon>Methanobacteriati</taxon>
        <taxon>Methanobacteriota</taxon>
        <taxon>Methanomada group</taxon>
        <taxon>Methanobacteria</taxon>
        <taxon>Methanobacteriales</taxon>
        <taxon>Methanobacteriaceae</taxon>
        <taxon>Methanothermobacter</taxon>
    </lineage>
</organism>
<accession>A0ABN6PCR7</accession>
<name>A0ABN6PCR7_9EURY</name>
<dbReference type="Proteomes" id="UP000831817">
    <property type="component" value="Chromosome"/>
</dbReference>
<keyword evidence="2" id="KW-1185">Reference proteome</keyword>
<dbReference type="RefSeq" id="WP_248564587.1">
    <property type="nucleotide sequence ID" value="NZ_AP025698.1"/>
</dbReference>
<proteinExistence type="predicted"/>
<sequence>MTIEELDLIEKVYELKIKNKKELAEEILKKSNEGHDILFLCTIVNSWIAQNYKPGEIKVPLEIIKNIE</sequence>
<dbReference type="GeneID" id="71964582"/>
<protein>
    <submittedName>
        <fullName evidence="1">Uncharacterized protein</fullName>
    </submittedName>
</protein>
<evidence type="ECO:0000313" key="1">
    <source>
        <dbReference type="EMBL" id="BDH78707.1"/>
    </source>
</evidence>
<evidence type="ECO:0000313" key="2">
    <source>
        <dbReference type="Proteomes" id="UP000831817"/>
    </source>
</evidence>
<gene>
    <name evidence="1" type="ORF">MTTB_00860</name>
</gene>
<dbReference type="EMBL" id="AP025698">
    <property type="protein sequence ID" value="BDH78707.1"/>
    <property type="molecule type" value="Genomic_DNA"/>
</dbReference>